<evidence type="ECO:0000256" key="7">
    <source>
        <dbReference type="ARBA" id="ARBA00023015"/>
    </source>
</evidence>
<dbReference type="InterPro" id="IPR018062">
    <property type="entry name" value="HTH_AraC-typ_CS"/>
</dbReference>
<gene>
    <name evidence="13" type="ORF">SAMN05443665_107018</name>
</gene>
<evidence type="ECO:0000256" key="8">
    <source>
        <dbReference type="ARBA" id="ARBA00023125"/>
    </source>
</evidence>
<keyword evidence="9" id="KW-0010">Activator</keyword>
<keyword evidence="8" id="KW-0238">DNA-binding</keyword>
<reference evidence="13 14" key="1">
    <citation type="submission" date="2017-06" db="EMBL/GenBank/DDBJ databases">
        <authorList>
            <person name="Kim H.J."/>
            <person name="Triplett B.A."/>
        </authorList>
    </citation>
    <scope>NUCLEOTIDE SEQUENCE [LARGE SCALE GENOMIC DNA]</scope>
    <source>
        <strain evidence="13 14">DSM 44715</strain>
    </source>
</reference>
<dbReference type="InterPro" id="IPR010316">
    <property type="entry name" value="AlkA_N"/>
</dbReference>
<dbReference type="AlphaFoldDB" id="A0A239P6F1"/>
<keyword evidence="3" id="KW-0808">Transferase</keyword>
<dbReference type="SMART" id="SM01009">
    <property type="entry name" value="AlkA_N"/>
    <property type="match status" value="1"/>
</dbReference>
<keyword evidence="11" id="KW-0234">DNA repair</keyword>
<keyword evidence="4" id="KW-0479">Metal-binding</keyword>
<dbReference type="PANTHER" id="PTHR46796">
    <property type="entry name" value="HTH-TYPE TRANSCRIPTIONAL ACTIVATOR RHAS-RELATED"/>
    <property type="match status" value="1"/>
</dbReference>
<dbReference type="SUPFAM" id="SSF48150">
    <property type="entry name" value="DNA-glycosylase"/>
    <property type="match status" value="1"/>
</dbReference>
<dbReference type="InterPro" id="IPR011257">
    <property type="entry name" value="DNA_glycosylase"/>
</dbReference>
<dbReference type="InterPro" id="IPR037046">
    <property type="entry name" value="AlkA_N_sf"/>
</dbReference>
<dbReference type="PROSITE" id="PS00041">
    <property type="entry name" value="HTH_ARAC_FAMILY_1"/>
    <property type="match status" value="1"/>
</dbReference>
<name>A0A239P6F1_9ACTN</name>
<evidence type="ECO:0000259" key="12">
    <source>
        <dbReference type="PROSITE" id="PS01124"/>
    </source>
</evidence>
<keyword evidence="14" id="KW-1185">Reference proteome</keyword>
<dbReference type="SMART" id="SM00342">
    <property type="entry name" value="HTH_ARAC"/>
    <property type="match status" value="1"/>
</dbReference>
<dbReference type="Gene3D" id="3.40.10.10">
    <property type="entry name" value="DNA Methylphosphotriester Repair Domain"/>
    <property type="match status" value="1"/>
</dbReference>
<comment type="cofactor">
    <cofactor evidence="1">
        <name>Zn(2+)</name>
        <dbReference type="ChEBI" id="CHEBI:29105"/>
    </cofactor>
</comment>
<protein>
    <submittedName>
        <fullName evidence="13">DNA-3-methyladenine glycosylase II</fullName>
    </submittedName>
</protein>
<evidence type="ECO:0000256" key="3">
    <source>
        <dbReference type="ARBA" id="ARBA00022679"/>
    </source>
</evidence>
<dbReference type="Gene3D" id="1.10.340.30">
    <property type="entry name" value="Hypothetical protein, domain 2"/>
    <property type="match status" value="1"/>
</dbReference>
<dbReference type="Pfam" id="PF12833">
    <property type="entry name" value="HTH_18"/>
    <property type="match status" value="1"/>
</dbReference>
<keyword evidence="6" id="KW-0862">Zinc</keyword>
<dbReference type="Gene3D" id="1.10.10.60">
    <property type="entry name" value="Homeodomain-like"/>
    <property type="match status" value="1"/>
</dbReference>
<evidence type="ECO:0000313" key="13">
    <source>
        <dbReference type="EMBL" id="SNT62254.1"/>
    </source>
</evidence>
<feature type="domain" description="HTH araC/xylS-type" evidence="12">
    <location>
        <begin position="101"/>
        <end position="199"/>
    </location>
</feature>
<dbReference type="PROSITE" id="PS01124">
    <property type="entry name" value="HTH_ARAC_FAMILY_2"/>
    <property type="match status" value="1"/>
</dbReference>
<dbReference type="SUPFAM" id="SSF57884">
    <property type="entry name" value="Ada DNA repair protein, N-terminal domain (N-Ada 10)"/>
    <property type="match status" value="1"/>
</dbReference>
<dbReference type="EMBL" id="FZOR01000070">
    <property type="protein sequence ID" value="SNT62254.1"/>
    <property type="molecule type" value="Genomic_DNA"/>
</dbReference>
<dbReference type="PANTHER" id="PTHR46796:SF6">
    <property type="entry name" value="ARAC SUBFAMILY"/>
    <property type="match status" value="1"/>
</dbReference>
<keyword evidence="10" id="KW-0804">Transcription</keyword>
<sequence length="484" mass="52188">MAARPAGRPAGRLAGMIDEDAVHEAMRSRDPRFDGWVYVAVTTTGIYCRPSCPAVMPARRSVRLFRSAAAAQVNGFRACRRCRPDAAPGSPEWNVRGDLAARAMRLIADGLVDRAGVAGLASRLGYSERQLHRLLVAEVGAGPRALARAQRAQTARTLLESTGLPVSDVAFAAGFTSIRQFNDTVRQLYGTTPTGLRRAGTPDGSAGAIALRLSYRPPMDVAALLRHLGARAIPGVEEYADGVYRRSLCLPHGTGVVSLRHVPEADHVACELRLDDLRDLTAAVRRCRRMLDLDADQRAIDAFLGADPVLGPLVAARPGLRVPGLADPGEVAVRTVLSRRSTAGRARARLAELVAAHGRRLPAPVGQVTHTFPDMATLAAAGSASPPHRRPTLLALAEALAREEIVLDAGTDPEHVAKQLLDLPGMGRLDVAHIRMRALGDADVLISDVRIRRALYRLRAEPGSWRPWRSYATQHLWAWEAARA</sequence>
<dbReference type="GO" id="GO:0043565">
    <property type="term" value="F:sequence-specific DNA binding"/>
    <property type="evidence" value="ECO:0007669"/>
    <property type="project" value="InterPro"/>
</dbReference>
<evidence type="ECO:0000313" key="14">
    <source>
        <dbReference type="Proteomes" id="UP000198318"/>
    </source>
</evidence>
<keyword evidence="5" id="KW-0227">DNA damage</keyword>
<dbReference type="GO" id="GO:0008168">
    <property type="term" value="F:methyltransferase activity"/>
    <property type="evidence" value="ECO:0007669"/>
    <property type="project" value="UniProtKB-KW"/>
</dbReference>
<dbReference type="Gene3D" id="3.30.310.20">
    <property type="entry name" value="DNA-3-methyladenine glycosylase AlkA, N-terminal domain"/>
    <property type="match status" value="1"/>
</dbReference>
<dbReference type="InterPro" id="IPR018060">
    <property type="entry name" value="HTH_AraC"/>
</dbReference>
<dbReference type="SUPFAM" id="SSF46689">
    <property type="entry name" value="Homeodomain-like"/>
    <property type="match status" value="1"/>
</dbReference>
<evidence type="ECO:0000256" key="4">
    <source>
        <dbReference type="ARBA" id="ARBA00022723"/>
    </source>
</evidence>
<dbReference type="InterPro" id="IPR035451">
    <property type="entry name" value="Ada-like_dom_sf"/>
</dbReference>
<keyword evidence="7" id="KW-0805">Transcription regulation</keyword>
<dbReference type="GO" id="GO:0032259">
    <property type="term" value="P:methylation"/>
    <property type="evidence" value="ECO:0007669"/>
    <property type="project" value="UniProtKB-KW"/>
</dbReference>
<dbReference type="InterPro" id="IPR023170">
    <property type="entry name" value="HhH_base_excis_C"/>
</dbReference>
<dbReference type="GO" id="GO:0008270">
    <property type="term" value="F:zinc ion binding"/>
    <property type="evidence" value="ECO:0007669"/>
    <property type="project" value="InterPro"/>
</dbReference>
<evidence type="ECO:0000256" key="1">
    <source>
        <dbReference type="ARBA" id="ARBA00001947"/>
    </source>
</evidence>
<dbReference type="InterPro" id="IPR009057">
    <property type="entry name" value="Homeodomain-like_sf"/>
</dbReference>
<evidence type="ECO:0000256" key="2">
    <source>
        <dbReference type="ARBA" id="ARBA00022603"/>
    </source>
</evidence>
<evidence type="ECO:0000256" key="9">
    <source>
        <dbReference type="ARBA" id="ARBA00023159"/>
    </source>
</evidence>
<dbReference type="Pfam" id="PF06029">
    <property type="entry name" value="AlkA_N"/>
    <property type="match status" value="1"/>
</dbReference>
<dbReference type="InterPro" id="IPR050204">
    <property type="entry name" value="AraC_XylS_family_regulators"/>
</dbReference>
<dbReference type="GO" id="GO:0006281">
    <property type="term" value="P:DNA repair"/>
    <property type="evidence" value="ECO:0007669"/>
    <property type="project" value="UniProtKB-KW"/>
</dbReference>
<evidence type="ECO:0000256" key="11">
    <source>
        <dbReference type="ARBA" id="ARBA00023204"/>
    </source>
</evidence>
<accession>A0A239P6F1</accession>
<evidence type="ECO:0000256" key="5">
    <source>
        <dbReference type="ARBA" id="ARBA00022763"/>
    </source>
</evidence>
<dbReference type="Pfam" id="PF02805">
    <property type="entry name" value="Ada_Zn_binding"/>
    <property type="match status" value="1"/>
</dbReference>
<organism evidence="13 14">
    <name type="scientific">Actinomadura meyerae</name>
    <dbReference type="NCBI Taxonomy" id="240840"/>
    <lineage>
        <taxon>Bacteria</taxon>
        <taxon>Bacillati</taxon>
        <taxon>Actinomycetota</taxon>
        <taxon>Actinomycetes</taxon>
        <taxon>Streptosporangiales</taxon>
        <taxon>Thermomonosporaceae</taxon>
        <taxon>Actinomadura</taxon>
    </lineage>
</organism>
<dbReference type="GO" id="GO:0003700">
    <property type="term" value="F:DNA-binding transcription factor activity"/>
    <property type="evidence" value="ECO:0007669"/>
    <property type="project" value="InterPro"/>
</dbReference>
<dbReference type="Proteomes" id="UP000198318">
    <property type="component" value="Unassembled WGS sequence"/>
</dbReference>
<keyword evidence="2" id="KW-0489">Methyltransferase</keyword>
<dbReference type="Gene3D" id="1.10.1670.10">
    <property type="entry name" value="Helix-hairpin-Helix base-excision DNA repair enzymes (C-terminal)"/>
    <property type="match status" value="1"/>
</dbReference>
<dbReference type="InterPro" id="IPR004026">
    <property type="entry name" value="Ada_DNA_repair_Zn-bd"/>
</dbReference>
<proteinExistence type="predicted"/>
<evidence type="ECO:0000256" key="6">
    <source>
        <dbReference type="ARBA" id="ARBA00022833"/>
    </source>
</evidence>
<dbReference type="SUPFAM" id="SSF55945">
    <property type="entry name" value="TATA-box binding protein-like"/>
    <property type="match status" value="1"/>
</dbReference>
<evidence type="ECO:0000256" key="10">
    <source>
        <dbReference type="ARBA" id="ARBA00023163"/>
    </source>
</evidence>